<dbReference type="Pfam" id="PF01176">
    <property type="entry name" value="eIF-1a"/>
    <property type="match status" value="1"/>
</dbReference>
<evidence type="ECO:0000256" key="10">
    <source>
        <dbReference type="SAM" id="MobiDB-lite"/>
    </source>
</evidence>
<dbReference type="PROSITE" id="PS01262">
    <property type="entry name" value="IF1A"/>
    <property type="match status" value="1"/>
</dbReference>
<feature type="region of interest" description="Disordered" evidence="10">
    <location>
        <begin position="1"/>
        <end position="24"/>
    </location>
</feature>
<feature type="compositionally biased region" description="Polar residues" evidence="10">
    <location>
        <begin position="417"/>
        <end position="428"/>
    </location>
</feature>
<dbReference type="PANTHER" id="PTHR21668">
    <property type="entry name" value="EIF-1A"/>
    <property type="match status" value="1"/>
</dbReference>
<dbReference type="EMBL" id="AMPZ03000006">
    <property type="protein sequence ID" value="KAH9581315.1"/>
    <property type="molecule type" value="Genomic_DNA"/>
</dbReference>
<evidence type="ECO:0000256" key="5">
    <source>
        <dbReference type="ARBA" id="ARBA00045454"/>
    </source>
</evidence>
<dbReference type="InterPro" id="IPR029021">
    <property type="entry name" value="Prot-tyrosine_phosphatase-like"/>
</dbReference>
<dbReference type="Proteomes" id="UP000471633">
    <property type="component" value="Unassembled WGS sequence"/>
</dbReference>
<evidence type="ECO:0000313" key="12">
    <source>
        <dbReference type="EMBL" id="KAH9581315.1"/>
    </source>
</evidence>
<reference evidence="12" key="3">
    <citation type="submission" date="2021-06" db="EMBL/GenBank/DDBJ databases">
        <title>Chromosome-level genome assembly for S. haematobium.</title>
        <authorList>
            <person name="Stroehlein A.J."/>
        </authorList>
    </citation>
    <scope>NUCLEOTIDE SEQUENCE</scope>
</reference>
<gene>
    <name evidence="12" type="primary">EIF1AX</name>
    <name evidence="12" type="ORF">MS3_00011038</name>
</gene>
<dbReference type="SUPFAM" id="SSF50249">
    <property type="entry name" value="Nucleic acid-binding proteins"/>
    <property type="match status" value="1"/>
</dbReference>
<dbReference type="SMART" id="SM00652">
    <property type="entry name" value="eIF1a"/>
    <property type="match status" value="1"/>
</dbReference>
<organism evidence="12 13">
    <name type="scientific">Schistosoma haematobium</name>
    <name type="common">Blood fluke</name>
    <dbReference type="NCBI Taxonomy" id="6185"/>
    <lineage>
        <taxon>Eukaryota</taxon>
        <taxon>Metazoa</taxon>
        <taxon>Spiralia</taxon>
        <taxon>Lophotrochozoa</taxon>
        <taxon>Platyhelminthes</taxon>
        <taxon>Trematoda</taxon>
        <taxon>Digenea</taxon>
        <taxon>Strigeidida</taxon>
        <taxon>Schistosomatoidea</taxon>
        <taxon>Schistosomatidae</taxon>
        <taxon>Schistosoma</taxon>
    </lineage>
</organism>
<evidence type="ECO:0000313" key="13">
    <source>
        <dbReference type="Proteomes" id="UP000471633"/>
    </source>
</evidence>
<feature type="region of interest" description="Disordered" evidence="10">
    <location>
        <begin position="392"/>
        <end position="431"/>
    </location>
</feature>
<dbReference type="InterPro" id="IPR012340">
    <property type="entry name" value="NA-bd_OB-fold"/>
</dbReference>
<keyword evidence="2 7" id="KW-0396">Initiation factor</keyword>
<feature type="compositionally biased region" description="Basic and acidic residues" evidence="10">
    <location>
        <begin position="168"/>
        <end position="177"/>
    </location>
</feature>
<evidence type="ECO:0000256" key="1">
    <source>
        <dbReference type="ARBA" id="ARBA00007392"/>
    </source>
</evidence>
<reference evidence="12" key="2">
    <citation type="journal article" date="2019" name="Gigascience">
        <title>High-quality Schistosoma haematobium genome achieved by single-molecule and long-range sequencing.</title>
        <authorList>
            <person name="Stroehlein A.J."/>
            <person name="Korhonen P.K."/>
            <person name="Chong T.M."/>
            <person name="Lim Y.L."/>
            <person name="Chan K.G."/>
            <person name="Webster B."/>
            <person name="Rollinson D."/>
            <person name="Brindley P.J."/>
            <person name="Gasser R.B."/>
            <person name="Young N.D."/>
        </authorList>
    </citation>
    <scope>NUCLEOTIDE SEQUENCE</scope>
</reference>
<evidence type="ECO:0000256" key="9">
    <source>
        <dbReference type="RuleBase" id="RU004365"/>
    </source>
</evidence>
<feature type="compositionally biased region" description="Basic residues" evidence="10">
    <location>
        <begin position="1"/>
        <end position="15"/>
    </location>
</feature>
<evidence type="ECO:0000256" key="6">
    <source>
        <dbReference type="ARBA" id="ARBA00047113"/>
    </source>
</evidence>
<reference evidence="12" key="1">
    <citation type="journal article" date="2012" name="Nat. Genet.">
        <title>Whole-genome sequence of Schistosoma haematobium.</title>
        <authorList>
            <person name="Young N.D."/>
            <person name="Jex A.R."/>
            <person name="Li B."/>
            <person name="Liu S."/>
            <person name="Yang L."/>
            <person name="Xiong Z."/>
            <person name="Li Y."/>
            <person name="Cantacessi C."/>
            <person name="Hall R.S."/>
            <person name="Xu X."/>
            <person name="Chen F."/>
            <person name="Wu X."/>
            <person name="Zerlotini A."/>
            <person name="Oliveira G."/>
            <person name="Hofmann A."/>
            <person name="Zhang G."/>
            <person name="Fang X."/>
            <person name="Kang Y."/>
            <person name="Campbell B.E."/>
            <person name="Loukas A."/>
            <person name="Ranganathan S."/>
            <person name="Rollinson D."/>
            <person name="Rinaldi G."/>
            <person name="Brindley P.J."/>
            <person name="Yang H."/>
            <person name="Wang J."/>
            <person name="Wang J."/>
            <person name="Gasser R.B."/>
        </authorList>
    </citation>
    <scope>NUCLEOTIDE SEQUENCE</scope>
</reference>
<reference evidence="12" key="4">
    <citation type="journal article" date="2022" name="PLoS Pathog.">
        <title>Chromosome-level genome of Schistosoma haematobium underpins genome-wide explorations of molecular variation.</title>
        <authorList>
            <person name="Stroehlein A.J."/>
            <person name="Korhonen P.K."/>
            <person name="Lee V.V."/>
            <person name="Ralph S.A."/>
            <person name="Mentink-Kane M."/>
            <person name="You H."/>
            <person name="McManus D.P."/>
            <person name="Tchuente L.T."/>
            <person name="Stothard J.R."/>
            <person name="Kaur P."/>
            <person name="Dudchenko O."/>
            <person name="Aiden E.L."/>
            <person name="Yang B."/>
            <person name="Yang H."/>
            <person name="Emery A.M."/>
            <person name="Webster B.L."/>
            <person name="Brindley P.J."/>
            <person name="Rollinson D."/>
            <person name="Chang B.C.H."/>
            <person name="Gasser R.B."/>
            <person name="Young N.D."/>
        </authorList>
    </citation>
    <scope>NUCLEOTIDE SEQUENCE</scope>
</reference>
<sequence>MPKNKGKGGKNRRRGKNENESQKRDLIYKEAGQEYAKVERLLGNGRLEAYCFDGVKRLCHIRGKLRKKVWISNGDIILIGLRDYQDNKADVIMKYLNDEARTLKSLGEIPDTIKLEENDDIEFDANAAIFEDDEDDEKGSDSEDEEGSDDDDDDDNSDDSDEIAEINQRYRADTGIAKDQRNNRRRYKEYFVDQGVSERFQISVLIMGAAFGKVLNYLYIVDHGEATTDSNLKKAKITCMLSSTQKPAKPNPHWKHLELQKPGEELRISNLKAGAKFIHESRCSRENIAVIMEPNNHEAAAFIVAYFSILSGLPVKLTRKAVMKCREKLDITNEYDPLIESMQNSTTAKELRNDLFKGTSGYTEDRLIEDLRKIYQLAELDPPTSSEIYLETRRESTTQNSSNPILKRLSIDKSKQESTNQTNISSSNLRDKTPELLVREYDNNNIKQDQLMNTSINSSMITPHHSTDHNNSVLNNIKHDLHQIDQINNNTIQNGTKQTSYNHDKEIKTKLPDPLYNTDMINTNKINSQSFINKHEIHHSNSMNKLKTTKVTITYALSHESTEADAVEQYLNSTSADERDRLRKRVTITHAYSKVDNSMDYI</sequence>
<evidence type="ECO:0000256" key="4">
    <source>
        <dbReference type="ARBA" id="ARBA00032507"/>
    </source>
</evidence>
<dbReference type="NCBIfam" id="TIGR00523">
    <property type="entry name" value="eIF-1A"/>
    <property type="match status" value="1"/>
</dbReference>
<dbReference type="HAMAP" id="MF_00216">
    <property type="entry name" value="aIF_1A"/>
    <property type="match status" value="1"/>
</dbReference>
<dbReference type="Gene3D" id="2.40.50.140">
    <property type="entry name" value="Nucleic acid-binding proteins"/>
    <property type="match status" value="1"/>
</dbReference>
<dbReference type="GeneID" id="24592599"/>
<comment type="similarity">
    <text evidence="1 8">Belongs to the eIF-1A family.</text>
</comment>
<evidence type="ECO:0000256" key="8">
    <source>
        <dbReference type="RuleBase" id="RU004364"/>
    </source>
</evidence>
<feature type="region of interest" description="Disordered" evidence="10">
    <location>
        <begin position="132"/>
        <end position="177"/>
    </location>
</feature>
<dbReference type="GO" id="GO:0003743">
    <property type="term" value="F:translation initiation factor activity"/>
    <property type="evidence" value="ECO:0007669"/>
    <property type="project" value="UniProtKB-UniRule"/>
</dbReference>
<accession>A0A922IK83</accession>
<dbReference type="AlphaFoldDB" id="A0A922IK83"/>
<proteinExistence type="inferred from homology"/>
<evidence type="ECO:0000256" key="3">
    <source>
        <dbReference type="ARBA" id="ARBA00022917"/>
    </source>
</evidence>
<dbReference type="KEGG" id="shx:MS3_00011038"/>
<protein>
    <recommendedName>
        <fullName evidence="4">Eukaryotic translation initiation factor 4C</fullName>
    </recommendedName>
</protein>
<evidence type="ECO:0000256" key="7">
    <source>
        <dbReference type="PROSITE-ProRule" id="PRU00181"/>
    </source>
</evidence>
<comment type="subunit">
    <text evidence="6">Component of the 43S pre-initiation complex (43S PIC), which is composed of the 40S ribosomal subunit, EIF1, eIF1A (EIF1AX), eIF3 complex, EIF5 and eIF2-GTP-initiator tRNA complex (eIF2 ternary complex). Interacts with EIF5; this interaction contributes to the maintenance of EIF1 within the open 43S PIC. Interacts through its C-terminal domain (CTD) with the CTD of EIF5B; from the location of the start codon by the 43S complex until the formation of the 80S complex.</text>
</comment>
<dbReference type="PROSITE" id="PS50832">
    <property type="entry name" value="S1_IF1_TYPE"/>
    <property type="match status" value="1"/>
</dbReference>
<comment type="caution">
    <text evidence="12">The sequence shown here is derived from an EMBL/GenBank/DDBJ whole genome shotgun (WGS) entry which is preliminary data.</text>
</comment>
<dbReference type="InterPro" id="IPR001253">
    <property type="entry name" value="TIF_eIF-1A"/>
</dbReference>
<feature type="compositionally biased region" description="Acidic residues" evidence="10">
    <location>
        <begin position="132"/>
        <end position="164"/>
    </location>
</feature>
<keyword evidence="13" id="KW-1185">Reference proteome</keyword>
<feature type="domain" description="S1-like" evidence="11">
    <location>
        <begin position="22"/>
        <end position="96"/>
    </location>
</feature>
<dbReference type="InterPro" id="IPR006196">
    <property type="entry name" value="RNA-binding_domain_S1_IF1"/>
</dbReference>
<dbReference type="CTD" id="1964"/>
<dbReference type="InterPro" id="IPR018104">
    <property type="entry name" value="TIF_eIF-1A_CS"/>
</dbReference>
<dbReference type="Gene3D" id="3.90.190.10">
    <property type="entry name" value="Protein tyrosine phosphatase superfamily"/>
    <property type="match status" value="1"/>
</dbReference>
<dbReference type="RefSeq" id="XP_051065449.1">
    <property type="nucleotide sequence ID" value="XM_051219447.1"/>
</dbReference>
<dbReference type="CDD" id="cd05793">
    <property type="entry name" value="S1_IF1A"/>
    <property type="match status" value="1"/>
</dbReference>
<name>A0A922IK83_SCHHA</name>
<keyword evidence="3 7" id="KW-0648">Protein biosynthesis</keyword>
<dbReference type="GO" id="GO:0003723">
    <property type="term" value="F:RNA binding"/>
    <property type="evidence" value="ECO:0007669"/>
    <property type="project" value="InterPro"/>
</dbReference>
<comment type="function">
    <text evidence="5 9">Component of the 43S pre-initiation complex (43S PIC), which binds to the mRNA cap-proximal region, scans mRNA 5'-untranslated region, and locates the initiation codon. This protein enhances formation of the cap-proximal complex. Together with EIF1, facilitates scanning, start codon recognition, promotion of the assembly of 48S complex at the initiation codon (43S PIC becomes 48S PIC after the start codon is reached), and dissociation of aberrant complexes. After start codon location, together with EIF5B orients the initiator methionine-tRNA in a conformation that allows 60S ribosomal subunit joining to form the 80S initiation complex. Is released after 80S initiation complex formation, just after GTP hydrolysis by EIF5B, and before release of EIF5B. Its globular part is located in the A site of the 40S ribosomal subunit. Its interaction with EIF5 during scanning contribute to the maintenance of EIF1 within the open 43S PIC. In contrast to yeast orthologs, does not bind EIF1.</text>
</comment>
<evidence type="ECO:0000259" key="11">
    <source>
        <dbReference type="PROSITE" id="PS50832"/>
    </source>
</evidence>
<evidence type="ECO:0000256" key="2">
    <source>
        <dbReference type="ARBA" id="ARBA00022540"/>
    </source>
</evidence>